<keyword evidence="3" id="KW-1185">Reference proteome</keyword>
<dbReference type="InterPro" id="IPR036282">
    <property type="entry name" value="Glutathione-S-Trfase_C_sf"/>
</dbReference>
<protein>
    <submittedName>
        <fullName evidence="2">Glutathione S-transferase</fullName>
    </submittedName>
</protein>
<dbReference type="OrthoDB" id="9799538at2"/>
<accession>A0A291M2C8</accession>
<gene>
    <name evidence="2" type="ORF">CBW24_14270</name>
</gene>
<dbReference type="Proteomes" id="UP000219050">
    <property type="component" value="Chromosome"/>
</dbReference>
<dbReference type="SUPFAM" id="SSF52833">
    <property type="entry name" value="Thioredoxin-like"/>
    <property type="match status" value="1"/>
</dbReference>
<evidence type="ECO:0000313" key="2">
    <source>
        <dbReference type="EMBL" id="ATI43054.1"/>
    </source>
</evidence>
<dbReference type="SUPFAM" id="SSF47616">
    <property type="entry name" value="GST C-terminal domain-like"/>
    <property type="match status" value="1"/>
</dbReference>
<dbReference type="Gene3D" id="1.20.1050.10">
    <property type="match status" value="1"/>
</dbReference>
<reference evidence="2 3" key="1">
    <citation type="submission" date="2017-05" db="EMBL/GenBank/DDBJ databases">
        <title>Comparative genomic and metabolic analysis of manganese-oxidizing mechanisms in Celeribater manganoxidans DY25T: its adaption to the environment of polymetallic nodule.</title>
        <authorList>
            <person name="Wang X."/>
        </authorList>
    </citation>
    <scope>NUCLEOTIDE SEQUENCE [LARGE SCALE GENOMIC DNA]</scope>
    <source>
        <strain evidence="2 3">DY25</strain>
    </source>
</reference>
<dbReference type="PROSITE" id="PS50404">
    <property type="entry name" value="GST_NTER"/>
    <property type="match status" value="1"/>
</dbReference>
<name>A0A291M2C8_9RHOB</name>
<dbReference type="KEGG" id="cmag:CBW24_14270"/>
<proteinExistence type="predicted"/>
<sequence length="230" mass="25410">MTYDLIIGDRLYSSWSLRGWLSLAAFNLPHRVTLAGLYAGTLAEDLAPHAPARTVPVLILPDGQAVQDTLAIAETLAERHPEAGLWPADPGARAMARWLVAEMHSGFMALREACPMNLEHRWQSFAPSDAVLRDLGRIDTLWTAARDRFGAADSPWLFGAYSLADVFYAPVAARVAGYGLPMSHAGQTYVTAQLTHPLFQDWRNAALQEPVTPRPYRHPLPEAPWPVNHI</sequence>
<organism evidence="2 3">
    <name type="scientific">Pacificitalea manganoxidans</name>
    <dbReference type="NCBI Taxonomy" id="1411902"/>
    <lineage>
        <taxon>Bacteria</taxon>
        <taxon>Pseudomonadati</taxon>
        <taxon>Pseudomonadota</taxon>
        <taxon>Alphaproteobacteria</taxon>
        <taxon>Rhodobacterales</taxon>
        <taxon>Paracoccaceae</taxon>
        <taxon>Pacificitalea</taxon>
    </lineage>
</organism>
<keyword evidence="2" id="KW-0808">Transferase</keyword>
<dbReference type="InterPro" id="IPR004045">
    <property type="entry name" value="Glutathione_S-Trfase_N"/>
</dbReference>
<dbReference type="Pfam" id="PF13409">
    <property type="entry name" value="GST_N_2"/>
    <property type="match status" value="1"/>
</dbReference>
<evidence type="ECO:0000259" key="1">
    <source>
        <dbReference type="PROSITE" id="PS50404"/>
    </source>
</evidence>
<dbReference type="GO" id="GO:0016740">
    <property type="term" value="F:transferase activity"/>
    <property type="evidence" value="ECO:0007669"/>
    <property type="project" value="UniProtKB-KW"/>
</dbReference>
<dbReference type="EMBL" id="CP021404">
    <property type="protein sequence ID" value="ATI43054.1"/>
    <property type="molecule type" value="Genomic_DNA"/>
</dbReference>
<dbReference type="AlphaFoldDB" id="A0A291M2C8"/>
<dbReference type="CDD" id="cd03194">
    <property type="entry name" value="GST_C_3"/>
    <property type="match status" value="1"/>
</dbReference>
<dbReference type="Gene3D" id="3.40.30.10">
    <property type="entry name" value="Glutaredoxin"/>
    <property type="match status" value="1"/>
</dbReference>
<dbReference type="RefSeq" id="WP_097373957.1">
    <property type="nucleotide sequence ID" value="NZ_CP021404.1"/>
</dbReference>
<feature type="domain" description="GST N-terminal" evidence="1">
    <location>
        <begin position="1"/>
        <end position="84"/>
    </location>
</feature>
<dbReference type="InterPro" id="IPR036249">
    <property type="entry name" value="Thioredoxin-like_sf"/>
</dbReference>
<evidence type="ECO:0000313" key="3">
    <source>
        <dbReference type="Proteomes" id="UP000219050"/>
    </source>
</evidence>